<dbReference type="Proteomes" id="UP000609346">
    <property type="component" value="Unassembled WGS sequence"/>
</dbReference>
<comment type="caution">
    <text evidence="3">The sequence shown here is derived from an EMBL/GenBank/DDBJ whole genome shotgun (WGS) entry which is preliminary data.</text>
</comment>
<proteinExistence type="predicted"/>
<protein>
    <recommendedName>
        <fullName evidence="5">Lipoprotein</fullName>
    </recommendedName>
</protein>
<reference evidence="3 4" key="1">
    <citation type="submission" date="2020-09" db="EMBL/GenBank/DDBJ databases">
        <title>Paenibacillus sp. strain PR3 16S rRNA gene Genome sequencing and assembly.</title>
        <authorList>
            <person name="Kim J."/>
        </authorList>
    </citation>
    <scope>NUCLEOTIDE SEQUENCE [LARGE SCALE GENOMIC DNA]</scope>
    <source>
        <strain evidence="3 4">PR3</strain>
    </source>
</reference>
<feature type="coiled-coil region" evidence="1">
    <location>
        <begin position="46"/>
        <end position="80"/>
    </location>
</feature>
<keyword evidence="2" id="KW-0732">Signal</keyword>
<evidence type="ECO:0000313" key="3">
    <source>
        <dbReference type="EMBL" id="MBD3917233.1"/>
    </source>
</evidence>
<evidence type="ECO:0008006" key="5">
    <source>
        <dbReference type="Google" id="ProtNLM"/>
    </source>
</evidence>
<evidence type="ECO:0000313" key="4">
    <source>
        <dbReference type="Proteomes" id="UP000609346"/>
    </source>
</evidence>
<dbReference type="RefSeq" id="WP_224753182.1">
    <property type="nucleotide sequence ID" value="NZ_JACXZA010000001.1"/>
</dbReference>
<dbReference type="EMBL" id="JACXZA010000001">
    <property type="protein sequence ID" value="MBD3917233.1"/>
    <property type="molecule type" value="Genomic_DNA"/>
</dbReference>
<name>A0ABR8MMJ5_9BACL</name>
<evidence type="ECO:0000256" key="1">
    <source>
        <dbReference type="SAM" id="Coils"/>
    </source>
</evidence>
<feature type="signal peptide" evidence="2">
    <location>
        <begin position="1"/>
        <end position="21"/>
    </location>
</feature>
<sequence length="198" mass="21996">MKRCGRIIVILFIFTAVLVGCDQSEPVAAPAPSNIEAPSAKPSEELSDLQNEIISLKQQLKEKDEQIEKLQETVNSTLSVVDHLSILQEKEASLFQAAKSVSKQNFPILLDYGDPVRKEILSSIDYDSLDISDNELLLYAALGIEGEEIDISQPVQVSLLDYINDESTEAISFSKELSLTLEHQNGKWVVTFSPRAFK</sequence>
<evidence type="ECO:0000256" key="2">
    <source>
        <dbReference type="SAM" id="SignalP"/>
    </source>
</evidence>
<dbReference type="PROSITE" id="PS51257">
    <property type="entry name" value="PROKAR_LIPOPROTEIN"/>
    <property type="match status" value="1"/>
</dbReference>
<keyword evidence="4" id="KW-1185">Reference proteome</keyword>
<organism evidence="3 4">
    <name type="scientific">Paenibacillus terricola</name>
    <dbReference type="NCBI Taxonomy" id="2763503"/>
    <lineage>
        <taxon>Bacteria</taxon>
        <taxon>Bacillati</taxon>
        <taxon>Bacillota</taxon>
        <taxon>Bacilli</taxon>
        <taxon>Bacillales</taxon>
        <taxon>Paenibacillaceae</taxon>
        <taxon>Paenibacillus</taxon>
    </lineage>
</organism>
<keyword evidence="1" id="KW-0175">Coiled coil</keyword>
<accession>A0ABR8MMJ5</accession>
<feature type="chain" id="PRO_5046580632" description="Lipoprotein" evidence="2">
    <location>
        <begin position="22"/>
        <end position="198"/>
    </location>
</feature>
<gene>
    <name evidence="3" type="ORF">H8B09_00585</name>
</gene>